<dbReference type="PANTHER" id="PTHR22990">
    <property type="entry name" value="F-BOX ONLY PROTEIN"/>
    <property type="match status" value="1"/>
</dbReference>
<feature type="compositionally biased region" description="Basic residues" evidence="4">
    <location>
        <begin position="1726"/>
        <end position="1735"/>
    </location>
</feature>
<keyword evidence="2" id="KW-0677">Repeat</keyword>
<dbReference type="InterPro" id="IPR006633">
    <property type="entry name" value="Carb-bd_sugar_hydrolysis-dom"/>
</dbReference>
<dbReference type="RefSeq" id="XP_029238365.1">
    <property type="nucleotide sequence ID" value="XM_029381927.1"/>
</dbReference>
<dbReference type="Gene3D" id="2.160.20.10">
    <property type="entry name" value="Single-stranded right-handed beta-helix, Pectin lyase-like"/>
    <property type="match status" value="8"/>
</dbReference>
<dbReference type="InterPro" id="IPR011050">
    <property type="entry name" value="Pectin_lyase_fold/virulence"/>
</dbReference>
<feature type="region of interest" description="Disordered" evidence="4">
    <location>
        <begin position="1626"/>
        <end position="1652"/>
    </location>
</feature>
<feature type="domain" description="Carbohydrate-binding/sugar hydrolysis" evidence="5">
    <location>
        <begin position="495"/>
        <end position="615"/>
    </location>
</feature>
<feature type="domain" description="Carbohydrate-binding/sugar hydrolysis" evidence="5">
    <location>
        <begin position="748"/>
        <end position="886"/>
    </location>
</feature>
<protein>
    <recommendedName>
        <fullName evidence="5">Carbohydrate-binding/sugar hydrolysis domain-containing protein</fullName>
    </recommendedName>
</protein>
<feature type="region of interest" description="Disordered" evidence="4">
    <location>
        <begin position="1706"/>
        <end position="1780"/>
    </location>
</feature>
<dbReference type="InterPro" id="IPR051550">
    <property type="entry name" value="SCF-Subunits/Alg-Epimerases"/>
</dbReference>
<dbReference type="InterPro" id="IPR006626">
    <property type="entry name" value="PbH1"/>
</dbReference>
<dbReference type="PANTHER" id="PTHR22990:SF32">
    <property type="entry name" value="RIGHT HANDED BETA HELIX DOMAIN-CONTAINING PROTEIN"/>
    <property type="match status" value="1"/>
</dbReference>
<evidence type="ECO:0000256" key="3">
    <source>
        <dbReference type="ARBA" id="ARBA00022786"/>
    </source>
</evidence>
<feature type="compositionally biased region" description="Low complexity" evidence="4">
    <location>
        <begin position="928"/>
        <end position="938"/>
    </location>
</feature>
<dbReference type="OMA" id="CAAHPLI"/>
<dbReference type="InterPro" id="IPR039448">
    <property type="entry name" value="Beta_helix"/>
</dbReference>
<feature type="domain" description="Carbohydrate-binding/sugar hydrolysis" evidence="5">
    <location>
        <begin position="1984"/>
        <end position="2142"/>
    </location>
</feature>
<proteinExistence type="predicted"/>
<feature type="compositionally biased region" description="Basic and acidic residues" evidence="4">
    <location>
        <begin position="954"/>
        <end position="963"/>
    </location>
</feature>
<comment type="caution">
    <text evidence="6">The sequence shown here is derived from an EMBL/GenBank/DDBJ whole genome shotgun (WGS) entry which is preliminary data.</text>
</comment>
<evidence type="ECO:0000313" key="6">
    <source>
        <dbReference type="EMBL" id="RNF04894.1"/>
    </source>
</evidence>
<dbReference type="GO" id="GO:0006511">
    <property type="term" value="P:ubiquitin-dependent protein catabolic process"/>
    <property type="evidence" value="ECO:0007669"/>
    <property type="project" value="TreeGrafter"/>
</dbReference>
<evidence type="ECO:0000313" key="7">
    <source>
        <dbReference type="Proteomes" id="UP000283634"/>
    </source>
</evidence>
<feature type="domain" description="Carbohydrate-binding/sugar hydrolysis" evidence="5">
    <location>
        <begin position="1052"/>
        <end position="1176"/>
    </location>
</feature>
<comment type="pathway">
    <text evidence="1">Protein modification; protein ubiquitination.</text>
</comment>
<evidence type="ECO:0000256" key="2">
    <source>
        <dbReference type="ARBA" id="ARBA00022737"/>
    </source>
</evidence>
<evidence type="ECO:0000256" key="1">
    <source>
        <dbReference type="ARBA" id="ARBA00004906"/>
    </source>
</evidence>
<dbReference type="SUPFAM" id="SSF51126">
    <property type="entry name" value="Pectin lyase-like"/>
    <property type="match status" value="9"/>
</dbReference>
<dbReference type="InterPro" id="IPR012334">
    <property type="entry name" value="Pectin_lyas_fold"/>
</dbReference>
<reference evidence="6 7" key="1">
    <citation type="journal article" date="2018" name="BMC Genomics">
        <title>Genomic comparison of Trypanosoma conorhini and Trypanosoma rangeli to Trypanosoma cruzi strains of high and low virulence.</title>
        <authorList>
            <person name="Bradwell K.R."/>
            <person name="Koparde V.N."/>
            <person name="Matveyev A.V."/>
            <person name="Serrano M.G."/>
            <person name="Alves J.M."/>
            <person name="Parikh H."/>
            <person name="Huang B."/>
            <person name="Lee V."/>
            <person name="Espinosa-Alvarez O."/>
            <person name="Ortiz P.A."/>
            <person name="Costa-Martins A.G."/>
            <person name="Teixeira M.M."/>
            <person name="Buck G.A."/>
        </authorList>
    </citation>
    <scope>NUCLEOTIDE SEQUENCE [LARGE SCALE GENOMIC DNA]</scope>
    <source>
        <strain evidence="6 7">AM80</strain>
    </source>
</reference>
<feature type="region of interest" description="Disordered" evidence="4">
    <location>
        <begin position="928"/>
        <end position="967"/>
    </location>
</feature>
<gene>
    <name evidence="6" type="ORF">TraAM80_05032</name>
</gene>
<dbReference type="Pfam" id="PF13229">
    <property type="entry name" value="Beta_helix"/>
    <property type="match status" value="7"/>
</dbReference>
<accession>A0A3R7LWU4</accession>
<dbReference type="GeneID" id="40328965"/>
<keyword evidence="7" id="KW-1185">Reference proteome</keyword>
<organism evidence="6 7">
    <name type="scientific">Trypanosoma rangeli</name>
    <dbReference type="NCBI Taxonomy" id="5698"/>
    <lineage>
        <taxon>Eukaryota</taxon>
        <taxon>Discoba</taxon>
        <taxon>Euglenozoa</taxon>
        <taxon>Kinetoplastea</taxon>
        <taxon>Metakinetoplastina</taxon>
        <taxon>Trypanosomatida</taxon>
        <taxon>Trypanosomatidae</taxon>
        <taxon>Trypanosoma</taxon>
        <taxon>Herpetosoma</taxon>
    </lineage>
</organism>
<evidence type="ECO:0000259" key="5">
    <source>
        <dbReference type="SMART" id="SM00722"/>
    </source>
</evidence>
<keyword evidence="3" id="KW-0833">Ubl conjugation pathway</keyword>
<dbReference type="NCBIfam" id="TIGR03804">
    <property type="entry name" value="para_beta_helix"/>
    <property type="match status" value="2"/>
</dbReference>
<dbReference type="EMBL" id="MKGL01000150">
    <property type="protein sequence ID" value="RNF04894.1"/>
    <property type="molecule type" value="Genomic_DNA"/>
</dbReference>
<dbReference type="InterPro" id="IPR022441">
    <property type="entry name" value="Para_beta_helix_rpt-2"/>
</dbReference>
<evidence type="ECO:0000256" key="4">
    <source>
        <dbReference type="SAM" id="MobiDB-lite"/>
    </source>
</evidence>
<name>A0A3R7LWU4_TRYRA</name>
<dbReference type="VEuPathDB" id="TriTrypDB:TRSC58_00753"/>
<dbReference type="Proteomes" id="UP000283634">
    <property type="component" value="Unassembled WGS sequence"/>
</dbReference>
<sequence length="2964" mass="319384">MLVNDYVVEERMSVWQKKKVRTYIVNGHSKVSSRRSIAGALTVVKPYERIELVGGEYFESLSISMPLEIVAAEGEEPCIISRGPCLTVTQDVEVYFEHVEFVSKNKTKLESAVALTNGKAVFFRCKMNSIIINGFARPVLDNCTIAESYNGYGVQIGGSGGAQIYGCTIHAHYAAGVEIDTKGTVVIRDSTIRQPLNGGHGVIVQTTQSAVDDRTPIENLACRKVTVTKCRIYLSPEKFRPKERDWGGNEKIVGPPSCVVIARGACPVFTYNEIIEGYVGFTFEFSGDAVLEGNSICNQKHCGILVIVDERSYSSNIKQNVRITGGNVIDRCLIGVDIRCMGKVRTPVSDAPDTLLSQELPCSRNVFDWIEKVHQLEESNSSTLHIAGEETPVFVNGRTMELARLKEDLRTLAKLVCAGHPSHFYGGGSTDMRAGNTGGNPVQELVQEAFQLPLSLPPPNSIDYVARWLQIRGNKGVDILDTRFSGCGLCAIRFGHGGYGLVEDCDFLNCGATAIVVSGGAHPLIVGCKFNNSKGTGVFVENFANPLIMGNEISQSAEHGIEFCNLSRGIVMGNIIFGNSESGILVTGGSTTMIVGNLIQQGHTSGAMIAGESKPLLMMNKFVSNPVAQLLVCEYSMPFIAGNTFASGPGCGIRFESCSGGMVVGNTLSRNERGIVVELDSDPYLVSNKILQSHRHGVVVGNNGLGTFVANEIAQSGSCNFIVQEGGSPVVRNNTITGGHVGGIAVIAEGGGIMEHNVISENAVGNVILLDRFSEPVIVRNTITNSTSGCGVICGRGASGAFLHNKVYKNKQCGVYVISKADPLFLNNVISYESVGVVISECGRGTFKANNIHASYGSGIIIQLQGNPVIKGNNVSGSFLSGIVVSPESSGTVTENNFFENDVGVQLGSTLGTATLDIEIGFLTTASATPSSPSLSPLNNRGPLKYQRSTSVRKGGEPGDGSDKLSPTMIRQNKIYANTMCGVLLEAAAYGALEENEIESNGNCGVVADVGYTARRVQKKMDKHLMRDGRNLSHVGVGGGSANLCRNRIFRHKHANIAIVDHAENNIVIALNDVFEAPIGIYVANGATIQSIDGNTIHRVFDGVYAERGGCGCFENNRIYDCDGVGVYVCSRANPEFTKGDVIEDCRISGVFVDAGGRGVFTSATIRRCIVGAVVYTCPPISSTVRQGDFLQSEFVTSAPLFRQCTIEEHDLHGVLVLTVATSYYPLRNPSYGVTGHTPKLYGLMKTPGVSVFPQFHQNTIRNNRHFGVCHEMFNSSEMQDEAQIPLSQKFTTKARRLATNIHFPHRLYRRVGIERRSRFAPRESLHEALGTSAVLSTHEHHEERMQRQVSFVENTITNCSIGVVVGGSCHPFLLRNRISQNAFFGMFLRFRAKAMCFGCEVTDNGMAGLYVAQGSFGTFTGGKISRNNGFCRPDGNPHDPRSFASLPFTQSGHSSALSPPVASDENPRDAFKSVLDCMESYANMVAEGLHLLCELVSASSVGLSLASGICPSVPIGSGMSFGAGLHVDGYDRGWAADGGIGVWMVQGNMMEIKDNVIEGNRNVGIFYSRDLQQHHLNLVQFVVESVDGFPRIPGGEVISGAMRSPREAAARWAFFTSTAMDSAQGSLSTTANHSFTESWRAHTPPQGPDLQRQMEASSYEGDRPYILTRPAMVSGNSIARNGSGVVMHLHHVMMASALSGTDAAGEKATEAAGEVGKKSPSTNRKSARRPKKKAAANALSFKERRSFLGPKAKNKVEEASKSPQSEVVARPTPPQTPTNVLKGTFDVSINMEANQVYENYGVGIICLHVVEVMCGHYVKSRLDLEEAAAEYNDVCIKVTLKRELMRPKLQFALLAQKNMTRYARLSSNEVYRNVSEQLQVTSRYVVISQNCIRTLLNIDTLREPSASLCSSQALLRIPLFASLMSAAPPCGLLIENNSFRDSEKGLHVVGFVGGDSLLMRHNTFVNIAGAAILLHGHLASANIGDGNVFEANRVGIRITMPDNGVTAEDIAWMRAMGVQTHIHANRFCAPKNASVIVEGGGAPSPVFKDNQFSNHMKGSVAFFIASPSSRARLVKNVFFSNYIPVIITNKAGTSGEGGDSVVVEGNRFTGNFVGLLVADGAAPRLVNNLFEKHYRTGLEIVGEATKPMVQHCIFVSNKQSEVDTLNTELLQFPEQGQIRVEPILDIVATIVPDNKACSVTGKRLSSGVLISGGGDGGTIHECLFKDNDIGVDVVGNVALAEATALPVSGIQLTSCLFNENNVAGVWVRGEEAKTDRRAAVTTFNLSSSGSDEGTVIDSCFFINNTNDAVGKGDVVAVDAGYAVLRGNLFSGSVHGMRDGAALFERNTFYMEAADVAVYLHKAARIRLIGNILRGHKNGIVTSPAAWGHVEKNLILNPTRGVYAAPFCHTFLVRNRIIKAKDCGILAYGGIFTDNEVCWSPMGVIVQNPMGYKDYSSIPNSEKTAFDALISENRVHSCEGDGILVAGGARIEGNCVFNCKYNLNVICPPNSRSGAGIAIISKNSLYDGEVGLVMAKDSESVIRDNDIFDNSLLGVWIKAHALGTLQGNAISSSLRDGAFDVEPGAEVKVLQNNIRNQFSPSYHKTLPLHREKERQRAAEALTGELTELDGAFRELRLRCNSVEVTLRAIFDASREGKHNLDGCGALSSMTLAGHPARALRGLSETDNAVEPSGLTKTREVWRFPMNRTMPISAIRASRSANRRMSQSTLSAPKEEYRHVLIYVCNTQTETLASMELGKAVEAVFTSVSLSSNVMFRASLETKPSGFHASITAQMPDIIVVTVAAGKKVFDAAELGVFSTIERLYSAGNTKKHGKNGVSCVFTLLPSEWRAGIEREGTVGKGNIPLTGLEYFAAAHNPMYFNLAVAETFSELVRCLETETSSPLVPCPSISISKFQDASVAVRSSHGSRSSFFSTPQLHPVSLLPRKLSRARSVMSAAPKLHGDG</sequence>
<dbReference type="SMART" id="SM00710">
    <property type="entry name" value="PbH1"/>
    <property type="match status" value="35"/>
</dbReference>
<dbReference type="OrthoDB" id="427974at2759"/>
<feature type="domain" description="Carbohydrate-binding/sugar hydrolysis" evidence="5">
    <location>
        <begin position="2427"/>
        <end position="2581"/>
    </location>
</feature>
<dbReference type="SMART" id="SM00722">
    <property type="entry name" value="CASH"/>
    <property type="match status" value="5"/>
</dbReference>
<feature type="compositionally biased region" description="Polar residues" evidence="4">
    <location>
        <begin position="1626"/>
        <end position="1638"/>
    </location>
</feature>